<keyword evidence="2" id="KW-1185">Reference proteome</keyword>
<evidence type="ECO:0000313" key="1">
    <source>
        <dbReference type="EMBL" id="KAJ8666079.1"/>
    </source>
</evidence>
<sequence length="115" mass="13255">MFRQLNEIAAQPPVRRLSEEKRGAKFDVIGGRIVTTRYGPSVLLDLRDKKNRVFSSFLSKALTELIKNNQQRYERLFREDGGVVLIHQGNGKVKFEGPDDEREEPRHEDSSSPEE</sequence>
<reference evidence="1" key="1">
    <citation type="submission" date="2023-04" db="EMBL/GenBank/DDBJ databases">
        <title>A chromosome-level genome assembly of the parasitoid wasp Eretmocerus hayati.</title>
        <authorList>
            <person name="Zhong Y."/>
            <person name="Liu S."/>
            <person name="Liu Y."/>
        </authorList>
    </citation>
    <scope>NUCLEOTIDE SEQUENCE</scope>
    <source>
        <strain evidence="1">ZJU_SS_LIU_2023</strain>
    </source>
</reference>
<dbReference type="EMBL" id="CM056744">
    <property type="protein sequence ID" value="KAJ8666079.1"/>
    <property type="molecule type" value="Genomic_DNA"/>
</dbReference>
<protein>
    <submittedName>
        <fullName evidence="1">Uncharacterized protein</fullName>
    </submittedName>
</protein>
<dbReference type="Proteomes" id="UP001239111">
    <property type="component" value="Chromosome 4"/>
</dbReference>
<name>A0ACC2N6X8_9HYME</name>
<evidence type="ECO:0000313" key="2">
    <source>
        <dbReference type="Proteomes" id="UP001239111"/>
    </source>
</evidence>
<comment type="caution">
    <text evidence="1">The sequence shown here is derived from an EMBL/GenBank/DDBJ whole genome shotgun (WGS) entry which is preliminary data.</text>
</comment>
<organism evidence="1 2">
    <name type="scientific">Eretmocerus hayati</name>
    <dbReference type="NCBI Taxonomy" id="131215"/>
    <lineage>
        <taxon>Eukaryota</taxon>
        <taxon>Metazoa</taxon>
        <taxon>Ecdysozoa</taxon>
        <taxon>Arthropoda</taxon>
        <taxon>Hexapoda</taxon>
        <taxon>Insecta</taxon>
        <taxon>Pterygota</taxon>
        <taxon>Neoptera</taxon>
        <taxon>Endopterygota</taxon>
        <taxon>Hymenoptera</taxon>
        <taxon>Apocrita</taxon>
        <taxon>Proctotrupomorpha</taxon>
        <taxon>Chalcidoidea</taxon>
        <taxon>Aphelinidae</taxon>
        <taxon>Aphelininae</taxon>
        <taxon>Eretmocerus</taxon>
    </lineage>
</organism>
<accession>A0ACC2N6X8</accession>
<proteinExistence type="predicted"/>
<gene>
    <name evidence="1" type="ORF">QAD02_007741</name>
</gene>